<feature type="region of interest" description="Disordered" evidence="1">
    <location>
        <begin position="1"/>
        <end position="31"/>
    </location>
</feature>
<evidence type="ECO:0000256" key="1">
    <source>
        <dbReference type="SAM" id="MobiDB-lite"/>
    </source>
</evidence>
<evidence type="ECO:0000313" key="2">
    <source>
        <dbReference type="EMBL" id="MBJ3808775.1"/>
    </source>
</evidence>
<dbReference type="Proteomes" id="UP000634780">
    <property type="component" value="Unassembled WGS sequence"/>
</dbReference>
<name>A0ABS0X6E3_9ACTN</name>
<dbReference type="EMBL" id="JAEKOZ010000009">
    <property type="protein sequence ID" value="MBJ3808775.1"/>
    <property type="molecule type" value="Genomic_DNA"/>
</dbReference>
<keyword evidence="3" id="KW-1185">Reference proteome</keyword>
<gene>
    <name evidence="2" type="ORF">JGB26_16905</name>
</gene>
<reference evidence="2 3" key="1">
    <citation type="submission" date="2020-12" db="EMBL/GenBank/DDBJ databases">
        <title>Streptomyces typhae sp. nov., a novel endophytic actinomycete isolated from the root of cattail pollen (Typha angustifolia L.).</title>
        <authorList>
            <person name="Peng C."/>
            <person name="Liu C."/>
        </authorList>
    </citation>
    <scope>NUCLEOTIDE SEQUENCE [LARGE SCALE GENOMIC DNA]</scope>
    <source>
        <strain evidence="2 3">JCM 4753</strain>
    </source>
</reference>
<proteinExistence type="predicted"/>
<sequence length="54" mass="6015">MIVDPRDGTITVHSGPDTASGEPRYADTPRQYKFGDTVPMGAWAIDTAEFPRYR</sequence>
<dbReference type="RefSeq" id="WP_190114636.1">
    <property type="nucleotide sequence ID" value="NZ_BMVR01000002.1"/>
</dbReference>
<organism evidence="2 3">
    <name type="scientific">Streptomyces flavofungini</name>
    <dbReference type="NCBI Taxonomy" id="68200"/>
    <lineage>
        <taxon>Bacteria</taxon>
        <taxon>Bacillati</taxon>
        <taxon>Actinomycetota</taxon>
        <taxon>Actinomycetes</taxon>
        <taxon>Kitasatosporales</taxon>
        <taxon>Streptomycetaceae</taxon>
        <taxon>Streptomyces</taxon>
    </lineage>
</organism>
<protein>
    <submittedName>
        <fullName evidence="2">Uncharacterized protein</fullName>
    </submittedName>
</protein>
<evidence type="ECO:0000313" key="3">
    <source>
        <dbReference type="Proteomes" id="UP000634780"/>
    </source>
</evidence>
<accession>A0ABS0X6E3</accession>
<comment type="caution">
    <text evidence="2">The sequence shown here is derived from an EMBL/GenBank/DDBJ whole genome shotgun (WGS) entry which is preliminary data.</text>
</comment>